<evidence type="ECO:0000256" key="4">
    <source>
        <dbReference type="ARBA" id="ARBA00023242"/>
    </source>
</evidence>
<comment type="function">
    <text evidence="5">May play a role in ribosome biogenesis.</text>
</comment>
<dbReference type="Pfam" id="PF07767">
    <property type="entry name" value="Nop53"/>
    <property type="match status" value="1"/>
</dbReference>
<dbReference type="RefSeq" id="XP_069199816.1">
    <property type="nucleotide sequence ID" value="XM_069346937.1"/>
</dbReference>
<feature type="compositionally biased region" description="Polar residues" evidence="6">
    <location>
        <begin position="138"/>
        <end position="150"/>
    </location>
</feature>
<protein>
    <recommendedName>
        <fullName evidence="2 5">Ribosome biogenesis protein NOP53</fullName>
    </recommendedName>
</protein>
<evidence type="ECO:0000313" key="8">
    <source>
        <dbReference type="Proteomes" id="UP001562354"/>
    </source>
</evidence>
<feature type="compositionally biased region" description="Basic and acidic residues" evidence="6">
    <location>
        <begin position="225"/>
        <end position="261"/>
    </location>
</feature>
<dbReference type="Proteomes" id="UP001562354">
    <property type="component" value="Unassembled WGS sequence"/>
</dbReference>
<keyword evidence="3 5" id="KW-0690">Ribosome biogenesis</keyword>
<keyword evidence="4 5" id="KW-0539">Nucleus</keyword>
<keyword evidence="8" id="KW-1185">Reference proteome</keyword>
<dbReference type="PANTHER" id="PTHR14211:SF7">
    <property type="entry name" value="RIBOSOME BIOGENESIS PROTEIN NOP53"/>
    <property type="match status" value="1"/>
</dbReference>
<proteinExistence type="inferred from homology"/>
<feature type="compositionally biased region" description="Acidic residues" evidence="6">
    <location>
        <begin position="352"/>
        <end position="362"/>
    </location>
</feature>
<evidence type="ECO:0000256" key="5">
    <source>
        <dbReference type="PIRNR" id="PIRNR017302"/>
    </source>
</evidence>
<comment type="subcellular location">
    <subcellularLocation>
        <location evidence="5">Nucleus</location>
        <location evidence="5">Nucleolus</location>
    </subcellularLocation>
    <subcellularLocation>
        <location evidence="5">Nucleus</location>
        <location evidence="5">Nucleoplasm</location>
    </subcellularLocation>
</comment>
<evidence type="ECO:0000313" key="7">
    <source>
        <dbReference type="EMBL" id="KAL1303541.1"/>
    </source>
</evidence>
<evidence type="ECO:0000256" key="3">
    <source>
        <dbReference type="ARBA" id="ARBA00022517"/>
    </source>
</evidence>
<organism evidence="7 8">
    <name type="scientific">Neodothiora populina</name>
    <dbReference type="NCBI Taxonomy" id="2781224"/>
    <lineage>
        <taxon>Eukaryota</taxon>
        <taxon>Fungi</taxon>
        <taxon>Dikarya</taxon>
        <taxon>Ascomycota</taxon>
        <taxon>Pezizomycotina</taxon>
        <taxon>Dothideomycetes</taxon>
        <taxon>Dothideomycetidae</taxon>
        <taxon>Dothideales</taxon>
        <taxon>Dothioraceae</taxon>
        <taxon>Neodothiora</taxon>
    </lineage>
</organism>
<comment type="caution">
    <text evidence="7">The sequence shown here is derived from an EMBL/GenBank/DDBJ whole genome shotgun (WGS) entry which is preliminary data.</text>
</comment>
<sequence>MSDPVAVVQRAPSQFKQPSRKGKKAWRKNVDITEVNSGLEDIRDEIIQGGVLAERPAEQLFTLDLAGQDAVKNEYRNKHKPLKSEEIIAQRSAIPAVDSRKRKSAAADGVATGSSKRSKNGAYVPYHELQRLKAIAASGTTAADQDSAPKSASYDPWAVEPESQSPPALPFLEPKKAPKLPQTLQHPPISLAANGKPFPSVGKPQAGKSYNPAFEDWDALVSREAQKEFEAEQKRVQKAKEDEERMEKALAEAAKPEPKGVDDDDYESAWESEWDGIQSESEQASYLDKKRPGRKTPQERNKMRRRKEAEARAKWEKQMRKKEEQQKAIKSLTRQVERKERERLQRLAAPAQDDESSDDEREETLRKKSFGKNPIPQAPLEVVLADELQDSLRALRPEGNLLGDRFRKLMVNGKIEARKPVFQYKKPKREVTEKWSYKDWKLR</sequence>
<dbReference type="InterPro" id="IPR011687">
    <property type="entry name" value="Nop53/GLTSCR2"/>
</dbReference>
<accession>A0ABR3PBQ7</accession>
<feature type="region of interest" description="Disordered" evidence="6">
    <location>
        <begin position="137"/>
        <end position="210"/>
    </location>
</feature>
<dbReference type="PANTHER" id="PTHR14211">
    <property type="entry name" value="GLIOMA SUPPRESSOR CANDIDATE REGION GENE 2"/>
    <property type="match status" value="1"/>
</dbReference>
<dbReference type="GeneID" id="95980613"/>
<dbReference type="EMBL" id="JBFMKM010000010">
    <property type="protein sequence ID" value="KAL1303541.1"/>
    <property type="molecule type" value="Genomic_DNA"/>
</dbReference>
<feature type="region of interest" description="Disordered" evidence="6">
    <location>
        <begin position="82"/>
        <end position="123"/>
    </location>
</feature>
<evidence type="ECO:0000256" key="1">
    <source>
        <dbReference type="ARBA" id="ARBA00008838"/>
    </source>
</evidence>
<dbReference type="PIRSF" id="PIRSF017302">
    <property type="entry name" value="Gltscr2"/>
    <property type="match status" value="1"/>
</dbReference>
<evidence type="ECO:0000256" key="2">
    <source>
        <dbReference type="ARBA" id="ARBA00018339"/>
    </source>
</evidence>
<evidence type="ECO:0000256" key="6">
    <source>
        <dbReference type="SAM" id="MobiDB-lite"/>
    </source>
</evidence>
<feature type="compositionally biased region" description="Basic and acidic residues" evidence="6">
    <location>
        <begin position="296"/>
        <end position="327"/>
    </location>
</feature>
<comment type="similarity">
    <text evidence="1 5">Belongs to the NOP53 family.</text>
</comment>
<name>A0ABR3PBQ7_9PEZI</name>
<feature type="compositionally biased region" description="Basic and acidic residues" evidence="6">
    <location>
        <begin position="335"/>
        <end position="345"/>
    </location>
</feature>
<gene>
    <name evidence="7" type="ORF">AAFC00_006914</name>
</gene>
<feature type="region of interest" description="Disordered" evidence="6">
    <location>
        <begin position="225"/>
        <end position="376"/>
    </location>
</feature>
<reference evidence="7 8" key="1">
    <citation type="submission" date="2024-07" db="EMBL/GenBank/DDBJ databases">
        <title>Draft sequence of the Neodothiora populina.</title>
        <authorList>
            <person name="Drown D.D."/>
            <person name="Schuette U.S."/>
            <person name="Buechlein A.B."/>
            <person name="Rusch D.R."/>
            <person name="Winton L.W."/>
            <person name="Adams G.A."/>
        </authorList>
    </citation>
    <scope>NUCLEOTIDE SEQUENCE [LARGE SCALE GENOMIC DNA]</scope>
    <source>
        <strain evidence="7 8">CPC 39397</strain>
    </source>
</reference>
<feature type="compositionally biased region" description="Acidic residues" evidence="6">
    <location>
        <begin position="262"/>
        <end position="274"/>
    </location>
</feature>
<feature type="region of interest" description="Disordered" evidence="6">
    <location>
        <begin position="1"/>
        <end position="25"/>
    </location>
</feature>